<dbReference type="PANTHER" id="PTHR14885:SF3">
    <property type="entry name" value="CILIA- AND FLAGELLA-ASSOCIATED PROTEIN 44"/>
    <property type="match status" value="1"/>
</dbReference>
<keyword evidence="4" id="KW-0853">WD repeat</keyword>
<evidence type="ECO:0000256" key="8">
    <source>
        <dbReference type="ARBA" id="ARBA00023273"/>
    </source>
</evidence>
<keyword evidence="3" id="KW-0963">Cytoplasm</keyword>
<dbReference type="Proteomes" id="UP001148018">
    <property type="component" value="Unassembled WGS sequence"/>
</dbReference>
<protein>
    <submittedName>
        <fullName evidence="10">Uncharacterized protein</fullName>
    </submittedName>
</protein>
<dbReference type="AlphaFoldDB" id="A0A9Q0ERG8"/>
<evidence type="ECO:0000313" key="11">
    <source>
        <dbReference type="Proteomes" id="UP001148018"/>
    </source>
</evidence>
<organism evidence="10 11">
    <name type="scientific">Muraenolepis orangiensis</name>
    <name type="common">Patagonian moray cod</name>
    <dbReference type="NCBI Taxonomy" id="630683"/>
    <lineage>
        <taxon>Eukaryota</taxon>
        <taxon>Metazoa</taxon>
        <taxon>Chordata</taxon>
        <taxon>Craniata</taxon>
        <taxon>Vertebrata</taxon>
        <taxon>Euteleostomi</taxon>
        <taxon>Actinopterygii</taxon>
        <taxon>Neopterygii</taxon>
        <taxon>Teleostei</taxon>
        <taxon>Neoteleostei</taxon>
        <taxon>Acanthomorphata</taxon>
        <taxon>Zeiogadaria</taxon>
        <taxon>Gadariae</taxon>
        <taxon>Gadiformes</taxon>
        <taxon>Muraenolepidoidei</taxon>
        <taxon>Muraenolepididae</taxon>
        <taxon>Muraenolepis</taxon>
    </lineage>
</organism>
<dbReference type="PROSITE" id="PS51257">
    <property type="entry name" value="PROKAR_LIPOPROTEIN"/>
    <property type="match status" value="1"/>
</dbReference>
<comment type="caution">
    <text evidence="10">The sequence shown here is derived from an EMBL/GenBank/DDBJ whole genome shotgun (WGS) entry which is preliminary data.</text>
</comment>
<dbReference type="GO" id="GO:0005929">
    <property type="term" value="C:cilium"/>
    <property type="evidence" value="ECO:0007669"/>
    <property type="project" value="UniProtKB-SubCell"/>
</dbReference>
<evidence type="ECO:0000256" key="1">
    <source>
        <dbReference type="ARBA" id="ARBA00004138"/>
    </source>
</evidence>
<reference evidence="10" key="1">
    <citation type="submission" date="2022-07" db="EMBL/GenBank/DDBJ databases">
        <title>Chromosome-level genome of Muraenolepis orangiensis.</title>
        <authorList>
            <person name="Kim J."/>
        </authorList>
    </citation>
    <scope>NUCLEOTIDE SEQUENCE</scope>
    <source>
        <strain evidence="10">KU_S4_2022</strain>
        <tissue evidence="10">Muscle</tissue>
    </source>
</reference>
<evidence type="ECO:0000256" key="9">
    <source>
        <dbReference type="SAM" id="Coils"/>
    </source>
</evidence>
<evidence type="ECO:0000256" key="4">
    <source>
        <dbReference type="ARBA" id="ARBA00022574"/>
    </source>
</evidence>
<evidence type="ECO:0000313" key="10">
    <source>
        <dbReference type="EMBL" id="KAJ3611048.1"/>
    </source>
</evidence>
<keyword evidence="8" id="KW-0966">Cell projection</keyword>
<proteinExistence type="predicted"/>
<evidence type="ECO:0000256" key="7">
    <source>
        <dbReference type="ARBA" id="ARBA00023212"/>
    </source>
</evidence>
<evidence type="ECO:0000256" key="3">
    <source>
        <dbReference type="ARBA" id="ARBA00022490"/>
    </source>
</evidence>
<dbReference type="OrthoDB" id="1935234at2759"/>
<feature type="coiled-coil region" evidence="9">
    <location>
        <begin position="123"/>
        <end position="150"/>
    </location>
</feature>
<gene>
    <name evidence="10" type="ORF">NHX12_021064</name>
</gene>
<evidence type="ECO:0000256" key="6">
    <source>
        <dbReference type="ARBA" id="ARBA00023054"/>
    </source>
</evidence>
<dbReference type="EMBL" id="JANIIK010000037">
    <property type="protein sequence ID" value="KAJ3611048.1"/>
    <property type="molecule type" value="Genomic_DNA"/>
</dbReference>
<name>A0A9Q0ERG8_9TELE</name>
<feature type="coiled-coil region" evidence="9">
    <location>
        <begin position="202"/>
        <end position="236"/>
    </location>
</feature>
<accession>A0A9Q0ERG8</accession>
<keyword evidence="11" id="KW-1185">Reference proteome</keyword>
<dbReference type="GO" id="GO:0005856">
    <property type="term" value="C:cytoskeleton"/>
    <property type="evidence" value="ECO:0007669"/>
    <property type="project" value="UniProtKB-SubCell"/>
</dbReference>
<keyword evidence="6 9" id="KW-0175">Coiled coil</keyword>
<sequence>MRVFLRTARPLWMTASVLPTVTQSCLRRRSRCVKAVQNSVTSSREQLEVLSRELQQRFNQLYVVVPLRLHQIELESGGAAPWDLSQAVVLTREVVPGLRSRVLELQAETQCERERYRLARRQHALLLSQCTQMEARLHEAEQRCKLVQKQRFGGPGDLEALPVLLANMNLQQAKGRLDAHLRQVDHTKHAKQQKAKRGHIDSQRLREDLGRLRRLVKTQQQEAEAIKREIHILSRKGGPALPPHQVAPAPVLLLPSLPGNRPRAALYRPIRGDLKEGKCVKKHEEN</sequence>
<keyword evidence="5" id="KW-0677">Repeat</keyword>
<comment type="subcellular location">
    <subcellularLocation>
        <location evidence="1">Cell projection</location>
        <location evidence="1">Cilium</location>
    </subcellularLocation>
    <subcellularLocation>
        <location evidence="2">Cytoplasm</location>
        <location evidence="2">Cytoskeleton</location>
    </subcellularLocation>
</comment>
<keyword evidence="7" id="KW-0206">Cytoskeleton</keyword>
<evidence type="ECO:0000256" key="5">
    <source>
        <dbReference type="ARBA" id="ARBA00022737"/>
    </source>
</evidence>
<evidence type="ECO:0000256" key="2">
    <source>
        <dbReference type="ARBA" id="ARBA00004245"/>
    </source>
</evidence>
<dbReference type="PANTHER" id="PTHR14885">
    <property type="entry name" value="CILIA- AND FLAGELLA-ASSOCIATED PROTEIN 43-RELATED"/>
    <property type="match status" value="1"/>
</dbReference>